<feature type="region of interest" description="Disordered" evidence="5">
    <location>
        <begin position="1413"/>
        <end position="1461"/>
    </location>
</feature>
<comment type="subcellular location">
    <subcellularLocation>
        <location evidence="1">Membrane</location>
        <topology evidence="1">Single-pass membrane protein</topology>
    </subcellularLocation>
</comment>
<keyword evidence="4" id="KW-0472">Membrane</keyword>
<dbReference type="PANTHER" id="PTHR36985:SF1">
    <property type="entry name" value="TRANSLOCATION AND ASSEMBLY MODULE SUBUNIT TAMB"/>
    <property type="match status" value="1"/>
</dbReference>
<name>A0ABU9I7X8_9FLAO</name>
<feature type="compositionally biased region" description="Basic and acidic residues" evidence="5">
    <location>
        <begin position="1415"/>
        <end position="1424"/>
    </location>
</feature>
<dbReference type="EMBL" id="JBBYHT010000004">
    <property type="protein sequence ID" value="MEL1248305.1"/>
    <property type="molecule type" value="Genomic_DNA"/>
</dbReference>
<dbReference type="RefSeq" id="WP_341683212.1">
    <property type="nucleotide sequence ID" value="NZ_JBBYHT010000004.1"/>
</dbReference>
<accession>A0ABU9I7X8</accession>
<dbReference type="PANTHER" id="PTHR36985">
    <property type="entry name" value="TRANSLOCATION AND ASSEMBLY MODULE SUBUNIT TAMB"/>
    <property type="match status" value="1"/>
</dbReference>
<evidence type="ECO:0000259" key="6">
    <source>
        <dbReference type="Pfam" id="PF04357"/>
    </source>
</evidence>
<dbReference type="Pfam" id="PF04357">
    <property type="entry name" value="TamB"/>
    <property type="match status" value="1"/>
</dbReference>
<feature type="domain" description="Translocation and assembly module TamB C-terminal" evidence="6">
    <location>
        <begin position="980"/>
        <end position="1399"/>
    </location>
</feature>
<gene>
    <name evidence="7" type="ORF">AAEO58_09645</name>
</gene>
<evidence type="ECO:0000256" key="3">
    <source>
        <dbReference type="ARBA" id="ARBA00022989"/>
    </source>
</evidence>
<keyword evidence="8" id="KW-1185">Reference proteome</keyword>
<feature type="compositionally biased region" description="Basic and acidic residues" evidence="5">
    <location>
        <begin position="1445"/>
        <end position="1461"/>
    </location>
</feature>
<proteinExistence type="predicted"/>
<keyword evidence="3" id="KW-1133">Transmembrane helix</keyword>
<evidence type="ECO:0000256" key="4">
    <source>
        <dbReference type="ARBA" id="ARBA00023136"/>
    </source>
</evidence>
<evidence type="ECO:0000256" key="5">
    <source>
        <dbReference type="SAM" id="MobiDB-lite"/>
    </source>
</evidence>
<evidence type="ECO:0000256" key="2">
    <source>
        <dbReference type="ARBA" id="ARBA00022692"/>
    </source>
</evidence>
<dbReference type="Proteomes" id="UP001393056">
    <property type="component" value="Unassembled WGS sequence"/>
</dbReference>
<organism evidence="7 8">
    <name type="scientific">Flavobacterium helocola</name>
    <dbReference type="NCBI Taxonomy" id="3139139"/>
    <lineage>
        <taxon>Bacteria</taxon>
        <taxon>Pseudomonadati</taxon>
        <taxon>Bacteroidota</taxon>
        <taxon>Flavobacteriia</taxon>
        <taxon>Flavobacteriales</taxon>
        <taxon>Flavobacteriaceae</taxon>
        <taxon>Flavobacterium</taxon>
    </lineage>
</organism>
<reference evidence="7 8" key="1">
    <citation type="submission" date="2024-04" db="EMBL/GenBank/DDBJ databases">
        <title>Flavobacterium sp. DGU41 16S ribosomal RNA gene Genome sequencing and assembly.</title>
        <authorList>
            <person name="Park S."/>
        </authorList>
    </citation>
    <scope>NUCLEOTIDE SEQUENCE [LARGE SCALE GENOMIC DNA]</scope>
    <source>
        <strain evidence="7 8">DGU41</strain>
    </source>
</reference>
<comment type="caution">
    <text evidence="7">The sequence shown here is derived from an EMBL/GenBank/DDBJ whole genome shotgun (WGS) entry which is preliminary data.</text>
</comment>
<dbReference type="InterPro" id="IPR007452">
    <property type="entry name" value="TamB_C"/>
</dbReference>
<evidence type="ECO:0000256" key="1">
    <source>
        <dbReference type="ARBA" id="ARBA00004167"/>
    </source>
</evidence>
<sequence length="1461" mass="164925">MGKYATDSLNKSFGTNISIGKVAITPFGSVKLGEVLVLDHHQDTLFYIKKLNTSILSFKKIYDPGHPYMKDVILNGLDARIVNYKGEKYTNLDKFIEAFDDGSPSSGKFRMKANKMTVFNSRFQYIDHNLKTPKMLDFTQLNGEIKDFFIKGANVTTYIEKLSFKDHRGLVVENITSDFTYTKKNILLDGLSMKTPESEMKGRVELKYDRKDFSDFNNKVVFDVQFDKASIASNDLNYFYNEFGKNNVFYVDTHLIGTLNNCTTHNLKLVDKNQSEIVGTINFQNLFGKGDQAFYMKGNFDRLTSSYDRLKAILPRILGKNLPSTLDKLGTVNMIGGVELTQKYINADVYLMSKLGELESNLSMQNIDVIDNALYKGNLILNDFDLGTLLGKQEIGRATVNLDVDGRGFTQKLLNTAIKGEIRKFYYNGYNYQNITVDGSMKMPYYKGYFNSNDPNLKMDFDGTIDLSLKAKKYDFKAQIDYADLHILNFYKTDSISIFKGTIDFKADGNSIDDLAGVLHVNDVSYQNSKDSYFFDDFEIVSSFDSDRVRTIDINSPDIITGQIVGKYKVSQVQKMVENALGSLYANYSPNKLEKGQFINFDLTLHDKIVEVFVPDVKISENTKLKGKINGDEGKFVFDFTSPNIIAYENTIENVNIEIDNKNPLYNAYITVDSIKNDKYKIADFNLINVTLNDTLFVRSEFKGGPKSEDTYDLNLYHTIDEDKQSILGFKKSEIKFKDYVWFINEGETNDNKIVFDKYLKNFNFEKLTLSHNDQKIDFFGTMRDSTYKDFKLTFDDVDLNKVTPSLDSLSFGGKVNGNITYKQDRNKYEPISNLTIDSLKINQFLLGDLDFKIEGNENFNQFKVNSSLKQEGQEHFFLDGNVNFVGQQSSLDLVAGFDKFNLAPFGSLLGNVLSDIRGNATGRATIGGSLTEPEMDGRLYLNDAGMRVPYLNVDYAFEKNAIVDLTEHQFSLRKIEVTDTKYKTKGVIDGTIRHENLGDWELDLHLVSDNILALDTKDSEDAYYYGTAFMKGKASITGSVDALNIKVAGESEKGTSIKIPVNDEEDLGNNSFINFMTVEEFQKSLTEKISKENRYEGIELDFNFDIDTDTDIEIILNRETGHAMKGKGYGSMQMNINTLGKFEMYGDFQVQEGEYNFKYGGIIDKKFSVEKGGTIRWDGNPMDAVLDLKATYKTMANPAVLVESASFNRKVDTNVTILLNGNLSNPQPDFNIDFPTVSSVLKSEIDYKLQDKDTRQTQAFALMATGTFVTEESTGNAAYGSLIEGASSIINGLFADADSNLQFEVDYTQGNRLTDISDRVGVTMNTRINDRISINGKVGVPVGGVTESVIVGNLEVLIQINEDGSLNAHVFNRENDINYVGEGIGYTQGLGITYNVEFNTFKEMMQKIFNTNKKKTDPSKSQDDLPDSEFPPEFIEFINQRKTKSTEAIKPEPIRVPEID</sequence>
<protein>
    <submittedName>
        <fullName evidence="7">Translocation/assembly module TamB domain-containing protein</fullName>
    </submittedName>
</protein>
<evidence type="ECO:0000313" key="8">
    <source>
        <dbReference type="Proteomes" id="UP001393056"/>
    </source>
</evidence>
<keyword evidence="2" id="KW-0812">Transmembrane</keyword>
<evidence type="ECO:0000313" key="7">
    <source>
        <dbReference type="EMBL" id="MEL1248305.1"/>
    </source>
</evidence>